<evidence type="ECO:0000313" key="2">
    <source>
        <dbReference type="EMBL" id="PIK35810.1"/>
    </source>
</evidence>
<dbReference type="EMBL" id="MRZV01001808">
    <property type="protein sequence ID" value="PIK35810.1"/>
    <property type="molecule type" value="Genomic_DNA"/>
</dbReference>
<keyword evidence="3" id="KW-1185">Reference proteome</keyword>
<reference evidence="2 3" key="1">
    <citation type="journal article" date="2017" name="PLoS Biol.">
        <title>The sea cucumber genome provides insights into morphological evolution and visceral regeneration.</title>
        <authorList>
            <person name="Zhang X."/>
            <person name="Sun L."/>
            <person name="Yuan J."/>
            <person name="Sun Y."/>
            <person name="Gao Y."/>
            <person name="Zhang L."/>
            <person name="Li S."/>
            <person name="Dai H."/>
            <person name="Hamel J.F."/>
            <person name="Liu C."/>
            <person name="Yu Y."/>
            <person name="Liu S."/>
            <person name="Lin W."/>
            <person name="Guo K."/>
            <person name="Jin S."/>
            <person name="Xu P."/>
            <person name="Storey K.B."/>
            <person name="Huan P."/>
            <person name="Zhang T."/>
            <person name="Zhou Y."/>
            <person name="Zhang J."/>
            <person name="Lin C."/>
            <person name="Li X."/>
            <person name="Xing L."/>
            <person name="Huo D."/>
            <person name="Sun M."/>
            <person name="Wang L."/>
            <person name="Mercier A."/>
            <person name="Li F."/>
            <person name="Yang H."/>
            <person name="Xiang J."/>
        </authorList>
    </citation>
    <scope>NUCLEOTIDE SEQUENCE [LARGE SCALE GENOMIC DNA]</scope>
    <source>
        <strain evidence="2">Shaxun</strain>
        <tissue evidence="2">Muscle</tissue>
    </source>
</reference>
<protein>
    <submittedName>
        <fullName evidence="2">Uncharacterized protein</fullName>
    </submittedName>
</protein>
<dbReference type="AlphaFoldDB" id="A0A2G8JJ91"/>
<organism evidence="2 3">
    <name type="scientific">Stichopus japonicus</name>
    <name type="common">Sea cucumber</name>
    <dbReference type="NCBI Taxonomy" id="307972"/>
    <lineage>
        <taxon>Eukaryota</taxon>
        <taxon>Metazoa</taxon>
        <taxon>Echinodermata</taxon>
        <taxon>Eleutherozoa</taxon>
        <taxon>Echinozoa</taxon>
        <taxon>Holothuroidea</taxon>
        <taxon>Aspidochirotacea</taxon>
        <taxon>Aspidochirotida</taxon>
        <taxon>Stichopodidae</taxon>
        <taxon>Apostichopus</taxon>
    </lineage>
</organism>
<evidence type="ECO:0000256" key="1">
    <source>
        <dbReference type="SAM" id="MobiDB-lite"/>
    </source>
</evidence>
<proteinExistence type="predicted"/>
<gene>
    <name evidence="2" type="ORF">BSL78_27364</name>
</gene>
<feature type="compositionally biased region" description="Low complexity" evidence="1">
    <location>
        <begin position="1"/>
        <end position="38"/>
    </location>
</feature>
<dbReference type="Proteomes" id="UP000230750">
    <property type="component" value="Unassembled WGS sequence"/>
</dbReference>
<feature type="region of interest" description="Disordered" evidence="1">
    <location>
        <begin position="1"/>
        <end position="47"/>
    </location>
</feature>
<evidence type="ECO:0000313" key="3">
    <source>
        <dbReference type="Proteomes" id="UP000230750"/>
    </source>
</evidence>
<name>A0A2G8JJ91_STIJA</name>
<sequence>MSINNKITSISSSSSGEIVSSSSDSESEISSQTSGSSKDTIDSVQGPSKREAVLVLDLKLVLTKPGHRKLRNQSLMGRRITNNQNSANGAIILLILSVVMQGTR</sequence>
<accession>A0A2G8JJ91</accession>
<comment type="caution">
    <text evidence="2">The sequence shown here is derived from an EMBL/GenBank/DDBJ whole genome shotgun (WGS) entry which is preliminary data.</text>
</comment>